<feature type="domain" description="SCP" evidence="1">
    <location>
        <begin position="66"/>
        <end position="236"/>
    </location>
</feature>
<sequence length="262" mass="28923">VSNQGGALAAELTTDCECSDEGLDNGVTVTKPHSSDCKYSLFSKDHSMCLTESACSNIRVQGLTEAEKTKVLDLHNQYRAKVALGEETRGNPGPQPSASNMRQLSWNDELALVAQAWANTCPTDHDCSACRRIFQHDYQVGQNLFWHWGWEADEKWDEAMSGFYDEVADVPESLVKAYGTVIIYNQIGHYTQIVWGDTNAVGCGSVSYGPCKREGQYYEHCKVYSCNYGQAGNWLGLPIYNEGPPASDCPRGTSEEYSGLCL</sequence>
<dbReference type="PRINTS" id="PR00838">
    <property type="entry name" value="V5ALLERGEN"/>
</dbReference>
<keyword evidence="3" id="KW-1185">Reference proteome</keyword>
<dbReference type="Pfam" id="PF00188">
    <property type="entry name" value="CAP"/>
    <property type="match status" value="1"/>
</dbReference>
<dbReference type="PROSITE" id="PS01009">
    <property type="entry name" value="CRISP_1"/>
    <property type="match status" value="1"/>
</dbReference>
<comment type="caution">
    <text evidence="2">The sequence shown here is derived from an EMBL/GenBank/DDBJ whole genome shotgun (WGS) entry which is preliminary data.</text>
</comment>
<dbReference type="InterPro" id="IPR035940">
    <property type="entry name" value="CAP_sf"/>
</dbReference>
<dbReference type="InterPro" id="IPR001283">
    <property type="entry name" value="CRISP-related"/>
</dbReference>
<dbReference type="InterPro" id="IPR014044">
    <property type="entry name" value="CAP_dom"/>
</dbReference>
<dbReference type="AlphaFoldDB" id="A0AAV2QC91"/>
<name>A0AAV2QC91_MEGNR</name>
<organism evidence="2 3">
    <name type="scientific">Meganyctiphanes norvegica</name>
    <name type="common">Northern krill</name>
    <name type="synonym">Thysanopoda norvegica</name>
    <dbReference type="NCBI Taxonomy" id="48144"/>
    <lineage>
        <taxon>Eukaryota</taxon>
        <taxon>Metazoa</taxon>
        <taxon>Ecdysozoa</taxon>
        <taxon>Arthropoda</taxon>
        <taxon>Crustacea</taxon>
        <taxon>Multicrustacea</taxon>
        <taxon>Malacostraca</taxon>
        <taxon>Eumalacostraca</taxon>
        <taxon>Eucarida</taxon>
        <taxon>Euphausiacea</taxon>
        <taxon>Euphausiidae</taxon>
        <taxon>Meganyctiphanes</taxon>
    </lineage>
</organism>
<evidence type="ECO:0000259" key="1">
    <source>
        <dbReference type="SMART" id="SM00198"/>
    </source>
</evidence>
<protein>
    <recommendedName>
        <fullName evidence="1">SCP domain-containing protein</fullName>
    </recommendedName>
</protein>
<dbReference type="SMART" id="SM00198">
    <property type="entry name" value="SCP"/>
    <property type="match status" value="1"/>
</dbReference>
<proteinExistence type="predicted"/>
<evidence type="ECO:0000313" key="2">
    <source>
        <dbReference type="EMBL" id="CAL4080198.1"/>
    </source>
</evidence>
<dbReference type="PANTHER" id="PTHR10334">
    <property type="entry name" value="CYSTEINE-RICH SECRETORY PROTEIN-RELATED"/>
    <property type="match status" value="1"/>
</dbReference>
<dbReference type="CDD" id="cd05380">
    <property type="entry name" value="CAP_euk"/>
    <property type="match status" value="1"/>
</dbReference>
<dbReference type="Proteomes" id="UP001497623">
    <property type="component" value="Unassembled WGS sequence"/>
</dbReference>
<dbReference type="InterPro" id="IPR002413">
    <property type="entry name" value="V5_allergen-like"/>
</dbReference>
<dbReference type="EMBL" id="CAXKWB010005853">
    <property type="protein sequence ID" value="CAL4080198.1"/>
    <property type="molecule type" value="Genomic_DNA"/>
</dbReference>
<accession>A0AAV2QC91</accession>
<feature type="non-terminal residue" evidence="2">
    <location>
        <position position="1"/>
    </location>
</feature>
<reference evidence="2 3" key="1">
    <citation type="submission" date="2024-05" db="EMBL/GenBank/DDBJ databases">
        <authorList>
            <person name="Wallberg A."/>
        </authorList>
    </citation>
    <scope>NUCLEOTIDE SEQUENCE [LARGE SCALE GENOMIC DNA]</scope>
</reference>
<dbReference type="GO" id="GO:0005576">
    <property type="term" value="C:extracellular region"/>
    <property type="evidence" value="ECO:0007669"/>
    <property type="project" value="InterPro"/>
</dbReference>
<dbReference type="Gene3D" id="3.40.33.10">
    <property type="entry name" value="CAP"/>
    <property type="match status" value="1"/>
</dbReference>
<dbReference type="SUPFAM" id="SSF55797">
    <property type="entry name" value="PR-1-like"/>
    <property type="match status" value="1"/>
</dbReference>
<dbReference type="PRINTS" id="PR00837">
    <property type="entry name" value="V5TPXLIKE"/>
</dbReference>
<dbReference type="InterPro" id="IPR018244">
    <property type="entry name" value="Allrgn_V5/Tpx1_CS"/>
</dbReference>
<evidence type="ECO:0000313" key="3">
    <source>
        <dbReference type="Proteomes" id="UP001497623"/>
    </source>
</evidence>
<gene>
    <name evidence="2" type="ORF">MNOR_LOCUS11210</name>
</gene>